<feature type="compositionally biased region" description="Basic and acidic residues" evidence="1">
    <location>
        <begin position="9"/>
        <end position="26"/>
    </location>
</feature>
<proteinExistence type="predicted"/>
<dbReference type="RefSeq" id="WP_126041139.1">
    <property type="nucleotide sequence ID" value="NZ_CP034438.1"/>
</dbReference>
<feature type="compositionally biased region" description="Basic and acidic residues" evidence="1">
    <location>
        <begin position="69"/>
        <end position="91"/>
    </location>
</feature>
<dbReference type="EMBL" id="CP034438">
    <property type="protein sequence ID" value="AZN30420.1"/>
    <property type="molecule type" value="Genomic_DNA"/>
</dbReference>
<organism evidence="2 3">
    <name type="scientific">Flaviflexus salsibiostraticola</name>
    <dbReference type="NCBI Taxonomy" id="1282737"/>
    <lineage>
        <taxon>Bacteria</taxon>
        <taxon>Bacillati</taxon>
        <taxon>Actinomycetota</taxon>
        <taxon>Actinomycetes</taxon>
        <taxon>Actinomycetales</taxon>
        <taxon>Actinomycetaceae</taxon>
        <taxon>Flaviflexus</taxon>
    </lineage>
</organism>
<accession>A0A3S8ZAE2</accession>
<feature type="compositionally biased region" description="Polar residues" evidence="1">
    <location>
        <begin position="49"/>
        <end position="68"/>
    </location>
</feature>
<evidence type="ECO:0000256" key="1">
    <source>
        <dbReference type="SAM" id="MobiDB-lite"/>
    </source>
</evidence>
<protein>
    <submittedName>
        <fullName evidence="2">Uncharacterized protein</fullName>
    </submittedName>
</protein>
<keyword evidence="3" id="KW-1185">Reference proteome</keyword>
<dbReference type="Proteomes" id="UP000270021">
    <property type="component" value="Chromosome"/>
</dbReference>
<reference evidence="2 3" key="1">
    <citation type="submission" date="2018-12" db="EMBL/GenBank/DDBJ databases">
        <title>Complete genome sequence of Flaviflexus salsibiostraticola KCTC 33148.</title>
        <authorList>
            <person name="Bae J.-W."/>
        </authorList>
    </citation>
    <scope>NUCLEOTIDE SEQUENCE [LARGE SCALE GENOMIC DNA]</scope>
    <source>
        <strain evidence="2 3">KCTC 33148</strain>
    </source>
</reference>
<dbReference type="OrthoDB" id="4578793at2"/>
<feature type="region of interest" description="Disordered" evidence="1">
    <location>
        <begin position="152"/>
        <end position="236"/>
    </location>
</feature>
<sequence length="236" mass="24751">MNDNSEAAKMGHEAEHVKTEAAHAAKDMGGSVKEQAHAVAAEAKGQAKSLASSLSDEVSAQASTQQSRLAEHSRTVSDDLQRISRGERPESEMVNQLVSQAADRAQRLTHQLETKEPRELLGDVRRFASRRPGLFLAIAAGLGIAAGRLTRGFTDSDDSVGSHDSTADTGTRTRFEPTSDYGGESAPIVDPTLAGAPRPGPGPVGTGSRVEPTSDYGGEPRPGDDILGTGDRGRNA</sequence>
<name>A0A3S8ZAE2_9ACTO</name>
<dbReference type="KEGG" id="fsl:EJO69_08970"/>
<evidence type="ECO:0000313" key="3">
    <source>
        <dbReference type="Proteomes" id="UP000270021"/>
    </source>
</evidence>
<evidence type="ECO:0000313" key="2">
    <source>
        <dbReference type="EMBL" id="AZN30420.1"/>
    </source>
</evidence>
<feature type="region of interest" description="Disordered" evidence="1">
    <location>
        <begin position="1"/>
        <end position="94"/>
    </location>
</feature>
<dbReference type="AlphaFoldDB" id="A0A3S8ZAE2"/>
<gene>
    <name evidence="2" type="ORF">EJO69_08970</name>
</gene>